<dbReference type="FunFam" id="3.40.50.970:FF:000007">
    <property type="entry name" value="Acetolactate synthase"/>
    <property type="match status" value="1"/>
</dbReference>
<dbReference type="InterPro" id="IPR029035">
    <property type="entry name" value="DHS-like_NAD/FAD-binding_dom"/>
</dbReference>
<gene>
    <name evidence="7" type="ORF">JFL75_18465</name>
</gene>
<dbReference type="GO" id="GO:0000287">
    <property type="term" value="F:magnesium ion binding"/>
    <property type="evidence" value="ECO:0007669"/>
    <property type="project" value="InterPro"/>
</dbReference>
<dbReference type="GO" id="GO:0009028">
    <property type="term" value="F:tartronate-semialdehyde synthase activity"/>
    <property type="evidence" value="ECO:0007669"/>
    <property type="project" value="TreeGrafter"/>
</dbReference>
<dbReference type="GO" id="GO:0005948">
    <property type="term" value="C:acetolactate synthase complex"/>
    <property type="evidence" value="ECO:0007669"/>
    <property type="project" value="TreeGrafter"/>
</dbReference>
<feature type="domain" description="Thiamine pyrophosphate enzyme TPP-binding" evidence="5">
    <location>
        <begin position="387"/>
        <end position="536"/>
    </location>
</feature>
<dbReference type="InterPro" id="IPR045229">
    <property type="entry name" value="TPP_enz"/>
</dbReference>
<dbReference type="Pfam" id="PF02775">
    <property type="entry name" value="TPP_enzyme_C"/>
    <property type="match status" value="1"/>
</dbReference>
<feature type="domain" description="Thiamine pyrophosphate enzyme central" evidence="4">
    <location>
        <begin position="189"/>
        <end position="326"/>
    </location>
</feature>
<dbReference type="PANTHER" id="PTHR18968">
    <property type="entry name" value="THIAMINE PYROPHOSPHATE ENZYMES"/>
    <property type="match status" value="1"/>
</dbReference>
<evidence type="ECO:0000259" key="4">
    <source>
        <dbReference type="Pfam" id="PF00205"/>
    </source>
</evidence>
<evidence type="ECO:0000256" key="1">
    <source>
        <dbReference type="ARBA" id="ARBA00007812"/>
    </source>
</evidence>
<evidence type="ECO:0000259" key="5">
    <source>
        <dbReference type="Pfam" id="PF02775"/>
    </source>
</evidence>
<dbReference type="KEGG" id="bhc:JFL75_18465"/>
<reference evidence="7" key="1">
    <citation type="submission" date="2021-01" db="EMBL/GenBank/DDBJ databases">
        <title>Description of Breznakiella homolactica.</title>
        <authorList>
            <person name="Song Y."/>
            <person name="Brune A."/>
        </authorList>
    </citation>
    <scope>NUCLEOTIDE SEQUENCE</scope>
    <source>
        <strain evidence="7">RmG30</strain>
    </source>
</reference>
<evidence type="ECO:0000313" key="8">
    <source>
        <dbReference type="Proteomes" id="UP000595917"/>
    </source>
</evidence>
<dbReference type="Gene3D" id="3.40.50.970">
    <property type="match status" value="2"/>
</dbReference>
<dbReference type="EMBL" id="CP067089">
    <property type="protein sequence ID" value="QQO08890.1"/>
    <property type="molecule type" value="Genomic_DNA"/>
</dbReference>
<name>A0A7T7XM63_9SPIR</name>
<dbReference type="Pfam" id="PF00205">
    <property type="entry name" value="TPP_enzyme_M"/>
    <property type="match status" value="1"/>
</dbReference>
<dbReference type="GO" id="GO:0050660">
    <property type="term" value="F:flavin adenine dinucleotide binding"/>
    <property type="evidence" value="ECO:0007669"/>
    <property type="project" value="TreeGrafter"/>
</dbReference>
<dbReference type="Pfam" id="PF02776">
    <property type="entry name" value="TPP_enzyme_N"/>
    <property type="match status" value="1"/>
</dbReference>
<dbReference type="InterPro" id="IPR011766">
    <property type="entry name" value="TPP_enzyme_TPP-bd"/>
</dbReference>
<feature type="domain" description="Thiamine pyrophosphate enzyme N-terminal TPP-binding" evidence="6">
    <location>
        <begin position="1"/>
        <end position="117"/>
    </location>
</feature>
<dbReference type="SUPFAM" id="SSF52518">
    <property type="entry name" value="Thiamin diphosphate-binding fold (THDP-binding)"/>
    <property type="match status" value="2"/>
</dbReference>
<sequence>MQIAQVIVEILKKEGITDAFGIPGAGINPVYKYLKETPEIHHYLMRHEEAAVHAADAYYRASGKMALAICTSGPGATNFVTGIYTAWIDSVPLIAITGQGNSSQLGKGAFQCVDIAAIVKPVCKKSYCVLDASRIAETLREAFAEARSGRPGPVLIDLPLDIQMADIEFNIADYTPVVPGKAKPDQQLIKKAVSLLDAAENPVIVMGGGTVSAGAEKQLLEFAEFMNIPVITTYMAKGGLPEAHPLNAGQMGIQAGASSSGNQIFLESDVVLGVGCRFTDRHTGALGVYKGDRRFIHIDIDPNEIGKLIEPEVGIAADAAEAVPALLQEARSTGSARKGSPRVGAIPLRKKNAERKWNNAGEVIDPRDVFGYINSVFNDETYFTTGCGLNQIWSGQYQKINRPRKYLPSGGAGTLGFDIPAAIGASVGAGKQKAVCIMGDFGFTFLVEELAVAAKYELPIVVIILNNAYLSLIRQNQKYAYKYEYEVAMKENKDFINYIQVAQGLGCQAERVFTYEEIQPALERAAAAAKPYVVEIIVEDATDCNMGNDIAHINMFA</sequence>
<dbReference type="CDD" id="cd07035">
    <property type="entry name" value="TPP_PYR_POX_like"/>
    <property type="match status" value="1"/>
</dbReference>
<dbReference type="InterPro" id="IPR012001">
    <property type="entry name" value="Thiamin_PyroP_enz_TPP-bd_dom"/>
</dbReference>
<dbReference type="InterPro" id="IPR029061">
    <property type="entry name" value="THDP-binding"/>
</dbReference>
<dbReference type="GO" id="GO:0030976">
    <property type="term" value="F:thiamine pyrophosphate binding"/>
    <property type="evidence" value="ECO:0007669"/>
    <property type="project" value="InterPro"/>
</dbReference>
<dbReference type="SUPFAM" id="SSF52467">
    <property type="entry name" value="DHS-like NAD/FAD-binding domain"/>
    <property type="match status" value="1"/>
</dbReference>
<evidence type="ECO:0000256" key="3">
    <source>
        <dbReference type="RuleBase" id="RU362132"/>
    </source>
</evidence>
<dbReference type="GO" id="GO:0009099">
    <property type="term" value="P:L-valine biosynthetic process"/>
    <property type="evidence" value="ECO:0007669"/>
    <property type="project" value="TreeGrafter"/>
</dbReference>
<dbReference type="PANTHER" id="PTHR18968:SF14">
    <property type="entry name" value="GLYOXYLATE CARBOLIGASE"/>
    <property type="match status" value="1"/>
</dbReference>
<organism evidence="7 8">
    <name type="scientific">Breznakiella homolactica</name>
    <dbReference type="NCBI Taxonomy" id="2798577"/>
    <lineage>
        <taxon>Bacteria</taxon>
        <taxon>Pseudomonadati</taxon>
        <taxon>Spirochaetota</taxon>
        <taxon>Spirochaetia</taxon>
        <taxon>Spirochaetales</taxon>
        <taxon>Breznakiellaceae</taxon>
        <taxon>Breznakiella</taxon>
    </lineage>
</organism>
<dbReference type="RefSeq" id="WP_215626196.1">
    <property type="nucleotide sequence ID" value="NZ_CP067089.2"/>
</dbReference>
<dbReference type="Gene3D" id="3.40.50.1220">
    <property type="entry name" value="TPP-binding domain"/>
    <property type="match status" value="1"/>
</dbReference>
<evidence type="ECO:0000256" key="2">
    <source>
        <dbReference type="ARBA" id="ARBA00023052"/>
    </source>
</evidence>
<dbReference type="Proteomes" id="UP000595917">
    <property type="component" value="Chromosome"/>
</dbReference>
<dbReference type="AlphaFoldDB" id="A0A7T7XM63"/>
<accession>A0A7T7XM63</accession>
<keyword evidence="2 3" id="KW-0786">Thiamine pyrophosphate</keyword>
<dbReference type="GO" id="GO:0009097">
    <property type="term" value="P:isoleucine biosynthetic process"/>
    <property type="evidence" value="ECO:0007669"/>
    <property type="project" value="TreeGrafter"/>
</dbReference>
<keyword evidence="8" id="KW-1185">Reference proteome</keyword>
<evidence type="ECO:0000313" key="7">
    <source>
        <dbReference type="EMBL" id="QQO08890.1"/>
    </source>
</evidence>
<dbReference type="InterPro" id="IPR012000">
    <property type="entry name" value="Thiamin_PyroP_enz_cen_dom"/>
</dbReference>
<comment type="similarity">
    <text evidence="1 3">Belongs to the TPP enzyme family.</text>
</comment>
<proteinExistence type="inferred from homology"/>
<protein>
    <submittedName>
        <fullName evidence="7">Glyoxylate carboligase</fullName>
    </submittedName>
</protein>
<evidence type="ECO:0000259" key="6">
    <source>
        <dbReference type="Pfam" id="PF02776"/>
    </source>
</evidence>